<dbReference type="Gene3D" id="1.10.8.270">
    <property type="entry name" value="putative rabgap domain of human tbc1 domain family member 14 like domains"/>
    <property type="match status" value="1"/>
</dbReference>
<feature type="region of interest" description="Disordered" evidence="1">
    <location>
        <begin position="1"/>
        <end position="108"/>
    </location>
</feature>
<feature type="compositionally biased region" description="Polar residues" evidence="1">
    <location>
        <begin position="15"/>
        <end position="29"/>
    </location>
</feature>
<dbReference type="Proteomes" id="UP000823405">
    <property type="component" value="Unassembled WGS sequence"/>
</dbReference>
<dbReference type="PANTHER" id="PTHR22957">
    <property type="entry name" value="TBC1 DOMAIN FAMILY MEMBER GTPASE-ACTIVATING PROTEIN"/>
    <property type="match status" value="1"/>
</dbReference>
<dbReference type="Pfam" id="PF00566">
    <property type="entry name" value="RabGAP-TBC"/>
    <property type="match status" value="1"/>
</dbReference>
<dbReference type="SUPFAM" id="SSF47923">
    <property type="entry name" value="Ypt/Rab-GAP domain of gyp1p"/>
    <property type="match status" value="2"/>
</dbReference>
<dbReference type="InterPro" id="IPR000195">
    <property type="entry name" value="Rab-GAP-TBC_dom"/>
</dbReference>
<dbReference type="Gene3D" id="1.10.472.80">
    <property type="entry name" value="Ypt/Rab-GAP domain of gyp1p, domain 3"/>
    <property type="match status" value="1"/>
</dbReference>
<proteinExistence type="predicted"/>
<dbReference type="PANTHER" id="PTHR22957:SF268">
    <property type="entry name" value="ANKYRIN REPEAT-CONTAINING PROTEIN"/>
    <property type="match status" value="1"/>
</dbReference>
<name>A0A9P6UNS3_9FUNG</name>
<reference evidence="3" key="1">
    <citation type="journal article" date="2020" name="Fungal Divers.">
        <title>Resolving the Mortierellaceae phylogeny through synthesis of multi-gene phylogenetics and phylogenomics.</title>
        <authorList>
            <person name="Vandepol N."/>
            <person name="Liber J."/>
            <person name="Desiro A."/>
            <person name="Na H."/>
            <person name="Kennedy M."/>
            <person name="Barry K."/>
            <person name="Grigoriev I.V."/>
            <person name="Miller A.N."/>
            <person name="O'Donnell K."/>
            <person name="Stajich J.E."/>
            <person name="Bonito G."/>
        </authorList>
    </citation>
    <scope>NUCLEOTIDE SEQUENCE</scope>
    <source>
        <strain evidence="3">NVP60</strain>
    </source>
</reference>
<organism evidence="3 4">
    <name type="scientific">Linnemannia gamsii</name>
    <dbReference type="NCBI Taxonomy" id="64522"/>
    <lineage>
        <taxon>Eukaryota</taxon>
        <taxon>Fungi</taxon>
        <taxon>Fungi incertae sedis</taxon>
        <taxon>Mucoromycota</taxon>
        <taxon>Mortierellomycotina</taxon>
        <taxon>Mortierellomycetes</taxon>
        <taxon>Mortierellales</taxon>
        <taxon>Mortierellaceae</taxon>
        <taxon>Linnemannia</taxon>
    </lineage>
</organism>
<evidence type="ECO:0000313" key="4">
    <source>
        <dbReference type="Proteomes" id="UP000823405"/>
    </source>
</evidence>
<evidence type="ECO:0000313" key="3">
    <source>
        <dbReference type="EMBL" id="KAG0313181.1"/>
    </source>
</evidence>
<feature type="domain" description="Rab-GAP TBC" evidence="2">
    <location>
        <begin position="157"/>
        <end position="347"/>
    </location>
</feature>
<evidence type="ECO:0000256" key="1">
    <source>
        <dbReference type="SAM" id="MobiDB-lite"/>
    </source>
</evidence>
<dbReference type="InterPro" id="IPR035969">
    <property type="entry name" value="Rab-GAP_TBC_sf"/>
</dbReference>
<evidence type="ECO:0000259" key="2">
    <source>
        <dbReference type="PROSITE" id="PS50086"/>
    </source>
</evidence>
<gene>
    <name evidence="3" type="ORF">BGZ97_010440</name>
</gene>
<keyword evidence="4" id="KW-1185">Reference proteome</keyword>
<dbReference type="AlphaFoldDB" id="A0A9P6UNS3"/>
<dbReference type="PROSITE" id="PS50086">
    <property type="entry name" value="TBC_RABGAP"/>
    <property type="match status" value="1"/>
</dbReference>
<dbReference type="SMART" id="SM00164">
    <property type="entry name" value="TBC"/>
    <property type="match status" value="1"/>
</dbReference>
<protein>
    <recommendedName>
        <fullName evidence="2">Rab-GAP TBC domain-containing protein</fullName>
    </recommendedName>
</protein>
<dbReference type="EMBL" id="JAAAIN010000539">
    <property type="protein sequence ID" value="KAG0313181.1"/>
    <property type="molecule type" value="Genomic_DNA"/>
</dbReference>
<sequence length="414" mass="47852">MLLSSPAVQSEGHRQQQQNRSPTSSSNMHTHFPAPYLNHHHPTLTASSNNGGSSGGINGSLHPIGSPSSSSETTALHHHNNNDNHRHYHLSSSNNSSSSSSTSSTTRRFNYRQQQLQHQLDDPAADSGAITVDEYKEILSAEVWIEIPKLREYARHGIPREVRGETWLYLFGIQDANRSKEVSTQKQRIQDFEQMDKEPTESTKRVRGEISRYMRKTHIESSRDIPRLFEEIISAYCHQNHQVEYYPAMVNLCAPFIYSIKREWDAYLCFEKMVNTLDEHFNDESVNEAVAKFLTLFHTCIPDLYSYFEEEEVNIKEWAASALQYVLSRELTLENTMRLWDTYFSIPDAGWIDLHPYFCLAILKHMKEGFEDLEESEIRTTLMRLPALDIDQIVNEAFNIRHEILERQISDDSL</sequence>
<dbReference type="GO" id="GO:0005096">
    <property type="term" value="F:GTPase activator activity"/>
    <property type="evidence" value="ECO:0007669"/>
    <property type="project" value="TreeGrafter"/>
</dbReference>
<dbReference type="OrthoDB" id="27140at2759"/>
<accession>A0A9P6UNS3</accession>
<comment type="caution">
    <text evidence="3">The sequence shown here is derived from an EMBL/GenBank/DDBJ whole genome shotgun (WGS) entry which is preliminary data.</text>
</comment>
<feature type="compositionally biased region" description="Low complexity" evidence="1">
    <location>
        <begin position="91"/>
        <end position="106"/>
    </location>
</feature>